<dbReference type="Proteomes" id="UP001597509">
    <property type="component" value="Unassembled WGS sequence"/>
</dbReference>
<evidence type="ECO:0000259" key="1">
    <source>
        <dbReference type="PROSITE" id="PS51186"/>
    </source>
</evidence>
<proteinExistence type="predicted"/>
<dbReference type="SUPFAM" id="SSF55729">
    <property type="entry name" value="Acyl-CoA N-acyltransferases (Nat)"/>
    <property type="match status" value="1"/>
</dbReference>
<organism evidence="2 3">
    <name type="scientific">Sphingobacterium anhuiense</name>
    <dbReference type="NCBI Taxonomy" id="493780"/>
    <lineage>
        <taxon>Bacteria</taxon>
        <taxon>Pseudomonadati</taxon>
        <taxon>Bacteroidota</taxon>
        <taxon>Sphingobacteriia</taxon>
        <taxon>Sphingobacteriales</taxon>
        <taxon>Sphingobacteriaceae</taxon>
        <taxon>Sphingobacterium</taxon>
    </lineage>
</organism>
<dbReference type="InterPro" id="IPR016181">
    <property type="entry name" value="Acyl_CoA_acyltransferase"/>
</dbReference>
<reference evidence="3" key="1">
    <citation type="journal article" date="2019" name="Int. J. Syst. Evol. Microbiol.">
        <title>The Global Catalogue of Microorganisms (GCM) 10K type strain sequencing project: providing services to taxonomists for standard genome sequencing and annotation.</title>
        <authorList>
            <consortium name="The Broad Institute Genomics Platform"/>
            <consortium name="The Broad Institute Genome Sequencing Center for Infectious Disease"/>
            <person name="Wu L."/>
            <person name="Ma J."/>
        </authorList>
    </citation>
    <scope>NUCLEOTIDE SEQUENCE [LARGE SCALE GENOMIC DNA]</scope>
    <source>
        <strain evidence="3">KCTC 22209</strain>
    </source>
</reference>
<dbReference type="RefSeq" id="WP_380919877.1">
    <property type="nucleotide sequence ID" value="NZ_JBHUPE010000004.1"/>
</dbReference>
<feature type="domain" description="N-acetyltransferase" evidence="1">
    <location>
        <begin position="17"/>
        <end position="173"/>
    </location>
</feature>
<dbReference type="Pfam" id="PF13302">
    <property type="entry name" value="Acetyltransf_3"/>
    <property type="match status" value="1"/>
</dbReference>
<evidence type="ECO:0000313" key="2">
    <source>
        <dbReference type="EMBL" id="MFD2904132.1"/>
    </source>
</evidence>
<name>A0ABW5YUQ1_9SPHI</name>
<evidence type="ECO:0000313" key="3">
    <source>
        <dbReference type="Proteomes" id="UP001597509"/>
    </source>
</evidence>
<gene>
    <name evidence="2" type="ORF">ACFS6I_09370</name>
</gene>
<dbReference type="EC" id="2.3.-.-" evidence="2"/>
<accession>A0ABW5YUQ1</accession>
<dbReference type="InterPro" id="IPR000182">
    <property type="entry name" value="GNAT_dom"/>
</dbReference>
<dbReference type="CDD" id="cd04301">
    <property type="entry name" value="NAT_SF"/>
    <property type="match status" value="1"/>
</dbReference>
<dbReference type="PANTHER" id="PTHR43792">
    <property type="entry name" value="GNAT FAMILY, PUTATIVE (AFU_ORTHOLOGUE AFUA_3G00765)-RELATED-RELATED"/>
    <property type="match status" value="1"/>
</dbReference>
<sequence length="182" mass="21133">MLNIDFSTFPELETERLKLRRADLSDINELFALRSDTEIMKYIPRPLATTLDEMSEFVKLTDEKISSNEMINWVITLKDNPKMIGTIGFYYIKPEHYRAEIGYMLLPEFQGHGYVTEAITTIVNYGFIEMKLHSIEAVIDPENVASAKVLEKCNFIKEGYFKENEFYNGQFLDTVIYSKING</sequence>
<protein>
    <submittedName>
        <fullName evidence="2">GNAT family N-acetyltransferase</fullName>
        <ecNumber evidence="2">2.3.-.-</ecNumber>
    </submittedName>
</protein>
<dbReference type="GO" id="GO:0016746">
    <property type="term" value="F:acyltransferase activity"/>
    <property type="evidence" value="ECO:0007669"/>
    <property type="project" value="UniProtKB-KW"/>
</dbReference>
<dbReference type="InterPro" id="IPR051531">
    <property type="entry name" value="N-acetyltransferase"/>
</dbReference>
<dbReference type="PANTHER" id="PTHR43792:SF1">
    <property type="entry name" value="N-ACETYLTRANSFERASE DOMAIN-CONTAINING PROTEIN"/>
    <property type="match status" value="1"/>
</dbReference>
<dbReference type="PROSITE" id="PS51186">
    <property type="entry name" value="GNAT"/>
    <property type="match status" value="1"/>
</dbReference>
<keyword evidence="3" id="KW-1185">Reference proteome</keyword>
<comment type="caution">
    <text evidence="2">The sequence shown here is derived from an EMBL/GenBank/DDBJ whole genome shotgun (WGS) entry which is preliminary data.</text>
</comment>
<keyword evidence="2" id="KW-0012">Acyltransferase</keyword>
<dbReference type="Gene3D" id="3.40.630.30">
    <property type="match status" value="1"/>
</dbReference>
<dbReference type="EMBL" id="JBHUPE010000004">
    <property type="protein sequence ID" value="MFD2904132.1"/>
    <property type="molecule type" value="Genomic_DNA"/>
</dbReference>
<keyword evidence="2" id="KW-0808">Transferase</keyword>